<organism evidence="1 2">
    <name type="scientific">Actinopolyspora biskrensis</name>
    <dbReference type="NCBI Taxonomy" id="1470178"/>
    <lineage>
        <taxon>Bacteria</taxon>
        <taxon>Bacillati</taxon>
        <taxon>Actinomycetota</taxon>
        <taxon>Actinomycetes</taxon>
        <taxon>Actinopolysporales</taxon>
        <taxon>Actinopolysporaceae</taxon>
        <taxon>Actinopolyspora</taxon>
    </lineage>
</organism>
<protein>
    <submittedName>
        <fullName evidence="1">Uncharacterized protein</fullName>
    </submittedName>
</protein>
<evidence type="ECO:0000313" key="1">
    <source>
        <dbReference type="EMBL" id="NYH79905.1"/>
    </source>
</evidence>
<keyword evidence="2" id="KW-1185">Reference proteome</keyword>
<evidence type="ECO:0000313" key="2">
    <source>
        <dbReference type="Proteomes" id="UP000548304"/>
    </source>
</evidence>
<dbReference type="RefSeq" id="WP_179536296.1">
    <property type="nucleotide sequence ID" value="NZ_JACBYW010000006.1"/>
</dbReference>
<gene>
    <name evidence="1" type="ORF">FHR84_003254</name>
</gene>
<dbReference type="AlphaFoldDB" id="A0A852Z3N5"/>
<accession>A0A852Z3N5</accession>
<dbReference type="Proteomes" id="UP000548304">
    <property type="component" value="Unassembled WGS sequence"/>
</dbReference>
<reference evidence="1 2" key="1">
    <citation type="submission" date="2020-07" db="EMBL/GenBank/DDBJ databases">
        <title>Genomic Encyclopedia of Type Strains, Phase III (KMG-III): the genomes of soil and plant-associated and newly described type strains.</title>
        <authorList>
            <person name="Whitman W."/>
        </authorList>
    </citation>
    <scope>NUCLEOTIDE SEQUENCE [LARGE SCALE GENOMIC DNA]</scope>
    <source>
        <strain evidence="1 2">CECT 8576</strain>
    </source>
</reference>
<sequence>MTRQELADAVNVQVYRMSGEITTIDDNHIGKWERGDIRWPAARYRAALRALLDVATDADLGFRRSRGRCNSGDVDRKTFLKTTLGLGAGATVMTGGSAPTGHADELAVTVAGATQHYRRMESTVSSQHLAPAVEGHLRLATEVVQGKLRNPTGFGVLSEVAGLSAWLAADRGDTATARRRYTDSIRYAESAQHPLLVSYMIASLGYYAVEIGDLHQGLTLLGRAASYLDDRTSPPARAWLSSLCAVGHAAVGDHASTTKALRTAETLADREPGEAQWPWMFAFTSAKVARYQSSALARLGDVTGARSAYHAVVSDITAPKARALAQVEHAHLLAITGYTDEACTLACEALATGKQYASERIVTKVRTLRRELPPRSGQADVLDDDLIGLYGEGQA</sequence>
<proteinExistence type="predicted"/>
<dbReference type="EMBL" id="JACBYW010000006">
    <property type="protein sequence ID" value="NYH79905.1"/>
    <property type="molecule type" value="Genomic_DNA"/>
</dbReference>
<name>A0A852Z3N5_9ACTN</name>
<comment type="caution">
    <text evidence="1">The sequence shown here is derived from an EMBL/GenBank/DDBJ whole genome shotgun (WGS) entry which is preliminary data.</text>
</comment>